<name>A0A0R3RTZ7_9BILA</name>
<evidence type="ECO:0000256" key="1">
    <source>
        <dbReference type="ARBA" id="ARBA00004123"/>
    </source>
</evidence>
<accession>A0A0R3RTZ7</accession>
<organism evidence="4 5">
    <name type="scientific">Elaeophora elaphi</name>
    <dbReference type="NCBI Taxonomy" id="1147741"/>
    <lineage>
        <taxon>Eukaryota</taxon>
        <taxon>Metazoa</taxon>
        <taxon>Ecdysozoa</taxon>
        <taxon>Nematoda</taxon>
        <taxon>Chromadorea</taxon>
        <taxon>Rhabditida</taxon>
        <taxon>Spirurina</taxon>
        <taxon>Spiruromorpha</taxon>
        <taxon>Filarioidea</taxon>
        <taxon>Onchocercidae</taxon>
        <taxon>Elaeophora</taxon>
    </lineage>
</organism>
<dbReference type="GO" id="GO:0016180">
    <property type="term" value="P:snRNA processing"/>
    <property type="evidence" value="ECO:0007669"/>
    <property type="project" value="TreeGrafter"/>
</dbReference>
<keyword evidence="2" id="KW-0539">Nucleus</keyword>
<dbReference type="PANTHER" id="PTHR20938:SF0">
    <property type="entry name" value="INTEGRATOR COMPLEX SUBUNIT 4"/>
    <property type="match status" value="1"/>
</dbReference>
<dbReference type="InterPro" id="IPR016024">
    <property type="entry name" value="ARM-type_fold"/>
</dbReference>
<sequence length="1039" mass="116005">MQRGSASTSKYPKDVQWRSLQQLKRERPADVSQVLKCAIPHDVTKVLTTASSSTISPESKRARLHSGSSIQLEKLGLKLSGRIPHVVLEECLKCTENGDKSGIFSRLREFFGEHLSVLSADSQIYCAKLLIQIAIASRIVPIVNTCLLYALHICKSADMKQNMWDEILMLLTDDKDKKEISLFNRPAIYASVLSLFEWALSEGLRIGEYMQQIICVAQESVRSTDQNNRIAAINLFVTCLLKGKELCSVEECLWLEKLLSKMVEDRDSRVRIAAVKGLSTMAASGRLLSFSIYQQVKNLCENSSKIVRTEALYILKIFADYRPETEVIGRNGAKLRLVDDAFAAVCHAINDVEVTVRAVAARLLGDFKQVSDSFLDQTLDKKLLNAMRMSKTRDGASKKPQAYGLRRRRSVATSEWSTGKKLGEDVPVERFDEEQTSIISSGACGAFVTALEDEFMIVRQAGVYSLGQLAADRPFLAAAALDHLADMFNDEIEQVRLDAVHALTPLVVHGILQKEQLDTILTVLDDAFPDSREALRVLLSRSTLGTPDCLRYVVKALLNCMKRFPIDRQSVFKYLFRCMSDLGRRHATFVQLLSDELLELHPVFDITEPAVDDQFYLAKLILILNAASTHDPICSLLPAFVVRHYKFLRCSMPLLVPTIEAFSDDSAPSTSNLSINKKLAEAGERTRALLERTYEMMQEASQSRSYQQRMIEKKLLLKDMNALCEGDEGVAGTAQFLSCLLKILTQSELSVKILSHGGDLQTALNAIDEGLRLLERADNDFSCVDKVMLAMLEEFHFQLSILRLAALFDMKPPAYSNAAQLIEVEVNRFKERCRSLAVSPSESMAEVLIGIERIFVSTQAKKFISGSSLTDLFQSHAVLPQKKFASLGSISIKWAQIVEPSETPSEPIRFVVGLPLGISINILLHNFSKKDISRFRIKTDYPDRSSILFCPRESEFKEIAAHTYRLLCKVLVQADNLWSDSALVRFGCVLKSQQLTDVIPPLISGFTRASCIPVAESPFSNKQASIEIPIQPIQAKASC</sequence>
<evidence type="ECO:0000256" key="2">
    <source>
        <dbReference type="ARBA" id="ARBA00023242"/>
    </source>
</evidence>
<dbReference type="InterPro" id="IPR011989">
    <property type="entry name" value="ARM-like"/>
</dbReference>
<dbReference type="WBParaSite" id="EEL_0000547701-mRNA-1">
    <property type="protein sequence ID" value="EEL_0000547701-mRNA-1"/>
    <property type="gene ID" value="EEL_0000547701"/>
</dbReference>
<dbReference type="GO" id="GO:0032039">
    <property type="term" value="C:integrator complex"/>
    <property type="evidence" value="ECO:0007669"/>
    <property type="project" value="TreeGrafter"/>
</dbReference>
<evidence type="ECO:0000259" key="3">
    <source>
        <dbReference type="Pfam" id="PF25458"/>
    </source>
</evidence>
<dbReference type="PANTHER" id="PTHR20938">
    <property type="entry name" value="INTEGRATOR COMPLEX SUBUNIT 4"/>
    <property type="match status" value="1"/>
</dbReference>
<dbReference type="Pfam" id="PF25458">
    <property type="entry name" value="INTS4_C"/>
    <property type="match status" value="1"/>
</dbReference>
<dbReference type="Proteomes" id="UP000050640">
    <property type="component" value="Unplaced"/>
</dbReference>
<dbReference type="Gene3D" id="1.25.10.10">
    <property type="entry name" value="Leucine-rich Repeat Variant"/>
    <property type="match status" value="2"/>
</dbReference>
<proteinExistence type="predicted"/>
<dbReference type="InterPro" id="IPR057412">
    <property type="entry name" value="INTS4_C"/>
</dbReference>
<dbReference type="STRING" id="1147741.A0A0R3RTZ7"/>
<dbReference type="SUPFAM" id="SSF48371">
    <property type="entry name" value="ARM repeat"/>
    <property type="match status" value="1"/>
</dbReference>
<evidence type="ECO:0000313" key="4">
    <source>
        <dbReference type="Proteomes" id="UP000050640"/>
    </source>
</evidence>
<feature type="domain" description="Integrator complex subunit 4/Protein SIEL C-terminal Ig-like" evidence="3">
    <location>
        <begin position="896"/>
        <end position="1033"/>
    </location>
</feature>
<reference evidence="5" key="1">
    <citation type="submission" date="2016-04" db="UniProtKB">
        <authorList>
            <consortium name="WormBaseParasite"/>
        </authorList>
    </citation>
    <scope>IDENTIFICATION</scope>
</reference>
<keyword evidence="4" id="KW-1185">Reference proteome</keyword>
<dbReference type="AlphaFoldDB" id="A0A0R3RTZ7"/>
<evidence type="ECO:0000313" key="5">
    <source>
        <dbReference type="WBParaSite" id="EEL_0000547701-mRNA-1"/>
    </source>
</evidence>
<comment type="subcellular location">
    <subcellularLocation>
        <location evidence="1">Nucleus</location>
    </subcellularLocation>
</comment>
<protein>
    <submittedName>
        <fullName evidence="5">Integrator complex subunit 4</fullName>
    </submittedName>
</protein>